<dbReference type="GO" id="GO:0016757">
    <property type="term" value="F:glycosyltransferase activity"/>
    <property type="evidence" value="ECO:0007669"/>
    <property type="project" value="InterPro"/>
</dbReference>
<sequence>MRILLDCRFQKGAGPNVATRYLLDELIKLNNEHELIILQHKGQPLPEYPNVKKMFVPFRNPLLELFWIQFWLPLLIKLNSIDICHSLKHIGPLFTNVPTILHVHEVGHFFPEGQEGFQLSLANKIYWTQILVWAMKQATHIIGTSQQCKTVISQKIGIPEDKVSIVPYGVSHKFRPIQDLEVILDCKHRYNLPEQYILCVGNICPQENYDTVVKMFAKLRENCQEFPKLVLVGDTSDAGSDFFELIKQLELSSEIIFTGFVHHNDLVYIYNGATLLLFPPTVAAFGIPPIEAMACGTPVVASNVDAIPEVTAGAALLFNNPRNVDEMLEAISQVIDNHKIREYLKQKGFDRAKNFSWKASALKVLEIYKKTGIGDYIRDDNKSRYA</sequence>
<organism evidence="4 5">
    <name type="scientific">Moorena bouillonii PNG</name>
    <dbReference type="NCBI Taxonomy" id="568701"/>
    <lineage>
        <taxon>Bacteria</taxon>
        <taxon>Bacillati</taxon>
        <taxon>Cyanobacteriota</taxon>
        <taxon>Cyanophyceae</taxon>
        <taxon>Coleofasciculales</taxon>
        <taxon>Coleofasciculaceae</taxon>
        <taxon>Moorena</taxon>
    </lineage>
</organism>
<dbReference type="GO" id="GO:0009103">
    <property type="term" value="P:lipopolysaccharide biosynthetic process"/>
    <property type="evidence" value="ECO:0007669"/>
    <property type="project" value="TreeGrafter"/>
</dbReference>
<evidence type="ECO:0000256" key="1">
    <source>
        <dbReference type="ARBA" id="ARBA00022679"/>
    </source>
</evidence>
<dbReference type="PANTHER" id="PTHR46401">
    <property type="entry name" value="GLYCOSYLTRANSFERASE WBBK-RELATED"/>
    <property type="match status" value="1"/>
</dbReference>
<dbReference type="RefSeq" id="WP_075898100.1">
    <property type="nucleotide sequence ID" value="NZ_MKZS01000001.1"/>
</dbReference>
<evidence type="ECO:0000259" key="2">
    <source>
        <dbReference type="Pfam" id="PF00534"/>
    </source>
</evidence>
<dbReference type="PANTHER" id="PTHR46401:SF2">
    <property type="entry name" value="GLYCOSYLTRANSFERASE WBBK-RELATED"/>
    <property type="match status" value="1"/>
</dbReference>
<dbReference type="CDD" id="cd03809">
    <property type="entry name" value="GT4_MtfB-like"/>
    <property type="match status" value="1"/>
</dbReference>
<name>A0A1U7MZD4_9CYAN</name>
<evidence type="ECO:0000313" key="4">
    <source>
        <dbReference type="EMBL" id="OLT59078.1"/>
    </source>
</evidence>
<proteinExistence type="predicted"/>
<dbReference type="Proteomes" id="UP000186657">
    <property type="component" value="Unassembled WGS sequence"/>
</dbReference>
<evidence type="ECO:0000313" key="5">
    <source>
        <dbReference type="Proteomes" id="UP000186657"/>
    </source>
</evidence>
<dbReference type="EMBL" id="MKZS01000001">
    <property type="protein sequence ID" value="OLT59078.1"/>
    <property type="molecule type" value="Genomic_DNA"/>
</dbReference>
<dbReference type="Gene3D" id="3.40.50.2000">
    <property type="entry name" value="Glycogen Phosphorylase B"/>
    <property type="match status" value="2"/>
</dbReference>
<gene>
    <name evidence="4" type="ORF">BJP37_08545</name>
</gene>
<dbReference type="AlphaFoldDB" id="A0A1U7MZD4"/>
<feature type="domain" description="Glycosyl transferase family 1" evidence="2">
    <location>
        <begin position="191"/>
        <end position="348"/>
    </location>
</feature>
<dbReference type="Pfam" id="PF13439">
    <property type="entry name" value="Glyco_transf_4"/>
    <property type="match status" value="1"/>
</dbReference>
<accession>A0A1U7MZD4</accession>
<keyword evidence="5" id="KW-1185">Reference proteome</keyword>
<dbReference type="SUPFAM" id="SSF53756">
    <property type="entry name" value="UDP-Glycosyltransferase/glycogen phosphorylase"/>
    <property type="match status" value="1"/>
</dbReference>
<comment type="caution">
    <text evidence="4">The sequence shown here is derived from an EMBL/GenBank/DDBJ whole genome shotgun (WGS) entry which is preliminary data.</text>
</comment>
<dbReference type="Pfam" id="PF00534">
    <property type="entry name" value="Glycos_transf_1"/>
    <property type="match status" value="1"/>
</dbReference>
<dbReference type="InterPro" id="IPR001296">
    <property type="entry name" value="Glyco_trans_1"/>
</dbReference>
<feature type="domain" description="Glycosyltransferase subfamily 4-like N-terminal" evidence="3">
    <location>
        <begin position="14"/>
        <end position="172"/>
    </location>
</feature>
<protein>
    <submittedName>
        <fullName evidence="4">Uncharacterized protein</fullName>
    </submittedName>
</protein>
<evidence type="ECO:0000259" key="3">
    <source>
        <dbReference type="Pfam" id="PF13439"/>
    </source>
</evidence>
<dbReference type="InterPro" id="IPR028098">
    <property type="entry name" value="Glyco_trans_4-like_N"/>
</dbReference>
<keyword evidence="1" id="KW-0808">Transferase</keyword>
<reference evidence="4 5" key="1">
    <citation type="submission" date="2016-10" db="EMBL/GenBank/DDBJ databases">
        <title>Comparative genomics uncovers the prolific and rare metabolic potential of the cyanobacterial genus Moorea.</title>
        <authorList>
            <person name="Leao T."/>
            <person name="Castelao G."/>
            <person name="Korobeynikov A."/>
            <person name="Monroe E.A."/>
            <person name="Podell S."/>
            <person name="Glukhov E."/>
            <person name="Allen E."/>
            <person name="Gerwick W.H."/>
            <person name="Gerwick L."/>
        </authorList>
    </citation>
    <scope>NUCLEOTIDE SEQUENCE [LARGE SCALE GENOMIC DNA]</scope>
    <source>
        <strain evidence="4 5">PNG5-198</strain>
    </source>
</reference>